<keyword evidence="3" id="KW-0804">Transcription</keyword>
<evidence type="ECO:0000256" key="3">
    <source>
        <dbReference type="ARBA" id="ARBA00023163"/>
    </source>
</evidence>
<evidence type="ECO:0000256" key="1">
    <source>
        <dbReference type="ARBA" id="ARBA00023015"/>
    </source>
</evidence>
<evidence type="ECO:0000259" key="4">
    <source>
        <dbReference type="PROSITE" id="PS50949"/>
    </source>
</evidence>
<dbReference type="InterPro" id="IPR000524">
    <property type="entry name" value="Tscrpt_reg_HTH_GntR"/>
</dbReference>
<dbReference type="Pfam" id="PF07702">
    <property type="entry name" value="UTRA"/>
    <property type="match status" value="1"/>
</dbReference>
<dbReference type="RefSeq" id="WP_086683193.1">
    <property type="nucleotide sequence ID" value="NZ_FNUJ01000006.1"/>
</dbReference>
<dbReference type="Proteomes" id="UP000198878">
    <property type="component" value="Unassembled WGS sequence"/>
</dbReference>
<dbReference type="PANTHER" id="PTHR44846">
    <property type="entry name" value="MANNOSYL-D-GLYCERATE TRANSPORT/METABOLISM SYSTEM REPRESSOR MNGR-RELATED"/>
    <property type="match status" value="1"/>
</dbReference>
<keyword evidence="1" id="KW-0805">Transcription regulation</keyword>
<dbReference type="AlphaFoldDB" id="A0A1H5R0T7"/>
<dbReference type="PRINTS" id="PR00035">
    <property type="entry name" value="HTHGNTR"/>
</dbReference>
<dbReference type="OrthoDB" id="3194402at2"/>
<dbReference type="SMART" id="SM00345">
    <property type="entry name" value="HTH_GNTR"/>
    <property type="match status" value="1"/>
</dbReference>
<dbReference type="PANTHER" id="PTHR44846:SF17">
    <property type="entry name" value="GNTR-FAMILY TRANSCRIPTIONAL REGULATOR"/>
    <property type="match status" value="1"/>
</dbReference>
<dbReference type="EMBL" id="FNUJ01000006">
    <property type="protein sequence ID" value="SEF32016.1"/>
    <property type="molecule type" value="Genomic_DNA"/>
</dbReference>
<accession>A0A1H5R0T7</accession>
<gene>
    <name evidence="5" type="ORF">SAMN05421837_10639</name>
</gene>
<feature type="domain" description="HTH gntR-type" evidence="4">
    <location>
        <begin position="32"/>
        <end position="100"/>
    </location>
</feature>
<name>A0A1H5R0T7_9PSEU</name>
<dbReference type="PROSITE" id="PS50949">
    <property type="entry name" value="HTH_GNTR"/>
    <property type="match status" value="1"/>
</dbReference>
<dbReference type="InterPro" id="IPR028978">
    <property type="entry name" value="Chorismate_lyase_/UTRA_dom_sf"/>
</dbReference>
<dbReference type="InterPro" id="IPR036388">
    <property type="entry name" value="WH-like_DNA-bd_sf"/>
</dbReference>
<dbReference type="GO" id="GO:0003677">
    <property type="term" value="F:DNA binding"/>
    <property type="evidence" value="ECO:0007669"/>
    <property type="project" value="UniProtKB-KW"/>
</dbReference>
<proteinExistence type="predicted"/>
<dbReference type="InterPro" id="IPR011663">
    <property type="entry name" value="UTRA"/>
</dbReference>
<dbReference type="InterPro" id="IPR050679">
    <property type="entry name" value="Bact_HTH_transcr_reg"/>
</dbReference>
<dbReference type="InterPro" id="IPR036390">
    <property type="entry name" value="WH_DNA-bd_sf"/>
</dbReference>
<sequence>MSTPPPSSRVDVTFPPAWDPGREIVLDPGSPEPLYFQVSRQLQHAIEDGRLPAGARLGNEVDLAANLRLSRPTLRQAIQTLVNQGLLVRRRGVGTQVVRTKVARPLRLSSLFDDLAGLGGKPESVVLANRTEEADAEVAGLLEAPGLTHVRRLTRIRSTDGEPLALMNNYLPDGVIDPTDAELREKGLYQLLRSAGVRLHAAEQNIGARLATEEDAELLGEDPGAALLTMQRTTYDDSGRVVEYGWHVYRASRYTFNLSLTNGPQ</sequence>
<dbReference type="GO" id="GO:0045892">
    <property type="term" value="P:negative regulation of DNA-templated transcription"/>
    <property type="evidence" value="ECO:0007669"/>
    <property type="project" value="TreeGrafter"/>
</dbReference>
<evidence type="ECO:0000313" key="6">
    <source>
        <dbReference type="Proteomes" id="UP000198878"/>
    </source>
</evidence>
<dbReference type="Gene3D" id="3.40.1410.10">
    <property type="entry name" value="Chorismate lyase-like"/>
    <property type="match status" value="1"/>
</dbReference>
<evidence type="ECO:0000313" key="5">
    <source>
        <dbReference type="EMBL" id="SEF32016.1"/>
    </source>
</evidence>
<dbReference type="STRING" id="218821.SAMN05421837_10639"/>
<organism evidence="5 6">
    <name type="scientific">Amycolatopsis pretoriensis</name>
    <dbReference type="NCBI Taxonomy" id="218821"/>
    <lineage>
        <taxon>Bacteria</taxon>
        <taxon>Bacillati</taxon>
        <taxon>Actinomycetota</taxon>
        <taxon>Actinomycetes</taxon>
        <taxon>Pseudonocardiales</taxon>
        <taxon>Pseudonocardiaceae</taxon>
        <taxon>Amycolatopsis</taxon>
    </lineage>
</organism>
<reference evidence="6" key="1">
    <citation type="submission" date="2016-10" db="EMBL/GenBank/DDBJ databases">
        <authorList>
            <person name="Varghese N."/>
            <person name="Submissions S."/>
        </authorList>
    </citation>
    <scope>NUCLEOTIDE SEQUENCE [LARGE SCALE GENOMIC DNA]</scope>
    <source>
        <strain evidence="6">DSM 44654</strain>
    </source>
</reference>
<keyword evidence="2 5" id="KW-0238">DNA-binding</keyword>
<dbReference type="Pfam" id="PF00392">
    <property type="entry name" value="GntR"/>
    <property type="match status" value="1"/>
</dbReference>
<dbReference type="SMART" id="SM00866">
    <property type="entry name" value="UTRA"/>
    <property type="match status" value="1"/>
</dbReference>
<keyword evidence="6" id="KW-1185">Reference proteome</keyword>
<protein>
    <submittedName>
        <fullName evidence="5">DNA-binding transcriptional regulator, GntR family</fullName>
    </submittedName>
</protein>
<dbReference type="GO" id="GO:0003700">
    <property type="term" value="F:DNA-binding transcription factor activity"/>
    <property type="evidence" value="ECO:0007669"/>
    <property type="project" value="InterPro"/>
</dbReference>
<dbReference type="SUPFAM" id="SSF46785">
    <property type="entry name" value="Winged helix' DNA-binding domain"/>
    <property type="match status" value="1"/>
</dbReference>
<dbReference type="Gene3D" id="1.10.10.10">
    <property type="entry name" value="Winged helix-like DNA-binding domain superfamily/Winged helix DNA-binding domain"/>
    <property type="match status" value="1"/>
</dbReference>
<dbReference type="CDD" id="cd07377">
    <property type="entry name" value="WHTH_GntR"/>
    <property type="match status" value="1"/>
</dbReference>
<dbReference type="SUPFAM" id="SSF64288">
    <property type="entry name" value="Chorismate lyase-like"/>
    <property type="match status" value="1"/>
</dbReference>
<evidence type="ECO:0000256" key="2">
    <source>
        <dbReference type="ARBA" id="ARBA00023125"/>
    </source>
</evidence>